<dbReference type="EMBL" id="CAJZBQ010000024">
    <property type="protein sequence ID" value="CAG9320145.1"/>
    <property type="molecule type" value="Genomic_DNA"/>
</dbReference>
<dbReference type="GO" id="GO:0004553">
    <property type="term" value="F:hydrolase activity, hydrolyzing O-glycosyl compounds"/>
    <property type="evidence" value="ECO:0007669"/>
    <property type="project" value="InterPro"/>
</dbReference>
<evidence type="ECO:0000259" key="7">
    <source>
        <dbReference type="Pfam" id="PF18564"/>
    </source>
</evidence>
<protein>
    <recommendedName>
        <fullName evidence="10">Endoglycoceramidase</fullName>
    </recommendedName>
</protein>
<feature type="domain" description="Glycoside hydrolase family 5" evidence="6">
    <location>
        <begin position="198"/>
        <end position="405"/>
    </location>
</feature>
<comment type="similarity">
    <text evidence="1 4">Belongs to the glycosyl hydrolase 5 (cellulase A) family.</text>
</comment>
<dbReference type="InterPro" id="IPR013780">
    <property type="entry name" value="Glyco_hydro_b"/>
</dbReference>
<name>A0AAU9J4J3_9CILI</name>
<evidence type="ECO:0000256" key="3">
    <source>
        <dbReference type="ARBA" id="ARBA00023295"/>
    </source>
</evidence>
<evidence type="ECO:0000313" key="9">
    <source>
        <dbReference type="Proteomes" id="UP001162131"/>
    </source>
</evidence>
<evidence type="ECO:0000256" key="2">
    <source>
        <dbReference type="ARBA" id="ARBA00022801"/>
    </source>
</evidence>
<dbReference type="Proteomes" id="UP001162131">
    <property type="component" value="Unassembled WGS sequence"/>
</dbReference>
<feature type="chain" id="PRO_5043684149" description="Endoglycoceramidase" evidence="5">
    <location>
        <begin position="16"/>
        <end position="529"/>
    </location>
</feature>
<feature type="signal peptide" evidence="5">
    <location>
        <begin position="1"/>
        <end position="15"/>
    </location>
</feature>
<feature type="domain" description="Glycoside hydrolase family 5 C-terminal" evidence="7">
    <location>
        <begin position="437"/>
        <end position="501"/>
    </location>
</feature>
<dbReference type="InterPro" id="IPR001547">
    <property type="entry name" value="Glyco_hydro_5"/>
</dbReference>
<dbReference type="PANTHER" id="PTHR31308:SF3">
    <property type="entry name" value="ENDOGLYCOCERAMIDASE"/>
    <property type="match status" value="1"/>
</dbReference>
<dbReference type="Gene3D" id="3.20.20.80">
    <property type="entry name" value="Glycosidases"/>
    <property type="match status" value="1"/>
</dbReference>
<dbReference type="GO" id="GO:1901136">
    <property type="term" value="P:carbohydrate derivative catabolic process"/>
    <property type="evidence" value="ECO:0007669"/>
    <property type="project" value="UniProtKB-ARBA"/>
</dbReference>
<evidence type="ECO:0000259" key="6">
    <source>
        <dbReference type="Pfam" id="PF00150"/>
    </source>
</evidence>
<keyword evidence="3 4" id="KW-0326">Glycosidase</keyword>
<keyword evidence="2 4" id="KW-0378">Hydrolase</keyword>
<comment type="caution">
    <text evidence="8">The sequence shown here is derived from an EMBL/GenBank/DDBJ whole genome shotgun (WGS) entry which is preliminary data.</text>
</comment>
<organism evidence="8 9">
    <name type="scientific">Blepharisma stoltei</name>
    <dbReference type="NCBI Taxonomy" id="1481888"/>
    <lineage>
        <taxon>Eukaryota</taxon>
        <taxon>Sar</taxon>
        <taxon>Alveolata</taxon>
        <taxon>Ciliophora</taxon>
        <taxon>Postciliodesmatophora</taxon>
        <taxon>Heterotrichea</taxon>
        <taxon>Heterotrichida</taxon>
        <taxon>Blepharismidae</taxon>
        <taxon>Blepharisma</taxon>
    </lineage>
</organism>
<keyword evidence="5" id="KW-0732">Signal</keyword>
<dbReference type="InterPro" id="IPR017853">
    <property type="entry name" value="GH"/>
</dbReference>
<dbReference type="AlphaFoldDB" id="A0AAU9J4J3"/>
<gene>
    <name evidence="8" type="ORF">BSTOLATCC_MIC25380</name>
</gene>
<evidence type="ECO:0008006" key="10">
    <source>
        <dbReference type="Google" id="ProtNLM"/>
    </source>
</evidence>
<evidence type="ECO:0000256" key="5">
    <source>
        <dbReference type="SAM" id="SignalP"/>
    </source>
</evidence>
<dbReference type="PANTHER" id="PTHR31308">
    <property type="match status" value="1"/>
</dbReference>
<reference evidence="8" key="1">
    <citation type="submission" date="2021-09" db="EMBL/GenBank/DDBJ databases">
        <authorList>
            <consortium name="AG Swart"/>
            <person name="Singh M."/>
            <person name="Singh A."/>
            <person name="Seah K."/>
            <person name="Emmerich C."/>
        </authorList>
    </citation>
    <scope>NUCLEOTIDE SEQUENCE</scope>
    <source>
        <strain evidence="8">ATCC30299</strain>
    </source>
</reference>
<dbReference type="GO" id="GO:0000272">
    <property type="term" value="P:polysaccharide catabolic process"/>
    <property type="evidence" value="ECO:0007669"/>
    <property type="project" value="InterPro"/>
</dbReference>
<proteinExistence type="inferred from homology"/>
<feature type="domain" description="Glycoside hydrolase family 5" evidence="6">
    <location>
        <begin position="64"/>
        <end position="122"/>
    </location>
</feature>
<dbReference type="InterPro" id="IPR041036">
    <property type="entry name" value="GH5_C"/>
</dbReference>
<dbReference type="SUPFAM" id="SSF51445">
    <property type="entry name" value="(Trans)glycosidases"/>
    <property type="match status" value="1"/>
</dbReference>
<evidence type="ECO:0000256" key="4">
    <source>
        <dbReference type="RuleBase" id="RU361153"/>
    </source>
</evidence>
<evidence type="ECO:0000256" key="1">
    <source>
        <dbReference type="ARBA" id="ARBA00005641"/>
    </source>
</evidence>
<dbReference type="Pfam" id="PF00150">
    <property type="entry name" value="Cellulase"/>
    <property type="match status" value="2"/>
</dbReference>
<dbReference type="InterPro" id="IPR052066">
    <property type="entry name" value="Glycosphingolipid_Hydrolases"/>
</dbReference>
<accession>A0AAU9J4J3</accession>
<sequence length="529" mass="58749">MLSFLLLFIAGLVTAVIKVNTTTKMFQDDYGRSVIFHGVNVVVKSAPYIPITTSFDPQMSLCPQDIQNLANWGFNFVRLGVMWQAVETSPGVYNTTYLQLVNNLVNQLGAAGLYTLVDAHQDVFARRICGEGVPDFYAQNLSDTCGELSPVLEGFGACTPMSKFNFTYDSNGDPLISDCLTHLFAEYYATPQAMDAFNRLYKNINGLQDKFLAYWGVVSQYFVNNNYVVGYDPINEPLAADMYTEPTYAVPGVFDKEGLQPLYQKVNNVVRKYDSNKILFFEPVQSDLLPILGGIVFNAGFNETPGGPSLNYAQVLNDHLYCCDMENEKCTANGGDPPASTKLLCERFHDQKVKLRREDANNLGIGLMITEFGACSNRTDCPIEINSVTNACDKYLTGWSYWMFKGFGDYTTSGNLEEGLYDGDGNLQTMKLKALERTYVPYYQGVPTKIYFIDTTGYFSTTFELSPNVSAPTVLFLNAALVYPNGYTLTVSNTLDLKPQITSKGNFINILFPNPVASTTTIIITPKAK</sequence>
<dbReference type="Gene3D" id="2.60.40.1180">
    <property type="entry name" value="Golgi alpha-mannosidase II"/>
    <property type="match status" value="1"/>
</dbReference>
<dbReference type="GO" id="GO:0016042">
    <property type="term" value="P:lipid catabolic process"/>
    <property type="evidence" value="ECO:0007669"/>
    <property type="project" value="UniProtKB-ARBA"/>
</dbReference>
<keyword evidence="9" id="KW-1185">Reference proteome</keyword>
<dbReference type="Pfam" id="PF18564">
    <property type="entry name" value="Glyco_hydro_5_C"/>
    <property type="match status" value="1"/>
</dbReference>
<evidence type="ECO:0000313" key="8">
    <source>
        <dbReference type="EMBL" id="CAG9320145.1"/>
    </source>
</evidence>